<dbReference type="AlphaFoldDB" id="A0A0G1V336"/>
<evidence type="ECO:0000313" key="4">
    <source>
        <dbReference type="Proteomes" id="UP000034502"/>
    </source>
</evidence>
<evidence type="ECO:0000256" key="2">
    <source>
        <dbReference type="SAM" id="SignalP"/>
    </source>
</evidence>
<feature type="signal peptide" evidence="2">
    <location>
        <begin position="1"/>
        <end position="27"/>
    </location>
</feature>
<accession>A0A0G1V336</accession>
<proteinExistence type="predicted"/>
<evidence type="ECO:0000313" key="3">
    <source>
        <dbReference type="EMBL" id="KKU64375.1"/>
    </source>
</evidence>
<feature type="chain" id="PRO_5002540118" evidence="2">
    <location>
        <begin position="28"/>
        <end position="415"/>
    </location>
</feature>
<feature type="region of interest" description="Disordered" evidence="1">
    <location>
        <begin position="337"/>
        <end position="356"/>
    </location>
</feature>
<evidence type="ECO:0000256" key="1">
    <source>
        <dbReference type="SAM" id="MobiDB-lite"/>
    </source>
</evidence>
<sequence length="415" mass="43122">MTKFTKKLFAAASASAMFLSIVGPVAAETSIEVTGNGYNSDNTAVVTQTNTTNVIQSNSATVVNHIDADADTGDNDANYNTGGSTGIVTGNALTDVNVVNELNRNVASVDCCVPGDTEVEISGNGAESDNDAVLIQANTTNVYQDNWAWVKNKVDADADTGDNDANYNTGGDVVVSTGNAKTYVDVATTANSNLALVGGNGAQAGGVSALITGNGYNADSDLTLTHVKTINIAQDNWAWVDNHVDAEAETGDNDANYNTGGDAAILTGNALTDIDIDNHVNFNAADVDCGCLFDLDAKIGANGADTDNDILAAFIDSLYIDQGFLYGNIASLSNHVDTDSDTGENDVEKNTGLPEGDPFVLTGDSASYVDVENSGNVNLYGDFGGFHMPELPELDLQFSLSLNWSHLLGLLSLLG</sequence>
<dbReference type="STRING" id="1618364.UX86_C0009G0005"/>
<dbReference type="Proteomes" id="UP000034502">
    <property type="component" value="Unassembled WGS sequence"/>
</dbReference>
<reference evidence="3 4" key="1">
    <citation type="journal article" date="2015" name="Nature">
        <title>rRNA introns, odd ribosomes, and small enigmatic genomes across a large radiation of phyla.</title>
        <authorList>
            <person name="Brown C.T."/>
            <person name="Hug L.A."/>
            <person name="Thomas B.C."/>
            <person name="Sharon I."/>
            <person name="Castelle C.J."/>
            <person name="Singh A."/>
            <person name="Wilkins M.J."/>
            <person name="Williams K.H."/>
            <person name="Banfield J.F."/>
        </authorList>
    </citation>
    <scope>NUCLEOTIDE SEQUENCE [LARGE SCALE GENOMIC DNA]</scope>
</reference>
<keyword evidence="2" id="KW-0732">Signal</keyword>
<dbReference type="EMBL" id="LCNU01000009">
    <property type="protein sequence ID" value="KKU64375.1"/>
    <property type="molecule type" value="Genomic_DNA"/>
</dbReference>
<comment type="caution">
    <text evidence="3">The sequence shown here is derived from an EMBL/GenBank/DDBJ whole genome shotgun (WGS) entry which is preliminary data.</text>
</comment>
<name>A0A0G1V336_9BACT</name>
<organism evidence="3 4">
    <name type="scientific">Candidatus Amesbacteria bacterium GW2011_GWC1_47_15</name>
    <dbReference type="NCBI Taxonomy" id="1618364"/>
    <lineage>
        <taxon>Bacteria</taxon>
        <taxon>Candidatus Amesiibacteriota</taxon>
    </lineage>
</organism>
<protein>
    <submittedName>
        <fullName evidence="3">Uncharacterized protein</fullName>
    </submittedName>
</protein>
<gene>
    <name evidence="3" type="ORF">UX86_C0009G0005</name>
</gene>